<dbReference type="AlphaFoldDB" id="A0A848G6V3"/>
<dbReference type="InterPro" id="IPR036291">
    <property type="entry name" value="NAD(P)-bd_dom_sf"/>
</dbReference>
<keyword evidence="3" id="KW-1185">Reference proteome</keyword>
<dbReference type="PANTHER" id="PTHR47129:SF1">
    <property type="entry name" value="NMRA-LIKE DOMAIN-CONTAINING PROTEIN"/>
    <property type="match status" value="1"/>
</dbReference>
<dbReference type="RefSeq" id="WP_169146452.1">
    <property type="nucleotide sequence ID" value="NZ_JABBGA010000011.1"/>
</dbReference>
<dbReference type="InterPro" id="IPR052718">
    <property type="entry name" value="NmrA-type_oxidoreductase"/>
</dbReference>
<dbReference type="Gene3D" id="3.90.25.10">
    <property type="entry name" value="UDP-galactose 4-epimerase, domain 1"/>
    <property type="match status" value="1"/>
</dbReference>
<name>A0A848G6V3_9RHOO</name>
<organism evidence="2 3">
    <name type="scientific">Zoogloea dura</name>
    <dbReference type="NCBI Taxonomy" id="2728840"/>
    <lineage>
        <taxon>Bacteria</taxon>
        <taxon>Pseudomonadati</taxon>
        <taxon>Pseudomonadota</taxon>
        <taxon>Betaproteobacteria</taxon>
        <taxon>Rhodocyclales</taxon>
        <taxon>Zoogloeaceae</taxon>
        <taxon>Zoogloea</taxon>
    </lineage>
</organism>
<dbReference type="CDD" id="cd05269">
    <property type="entry name" value="TMR_SDR_a"/>
    <property type="match status" value="1"/>
</dbReference>
<dbReference type="Proteomes" id="UP000580043">
    <property type="component" value="Unassembled WGS sequence"/>
</dbReference>
<protein>
    <submittedName>
        <fullName evidence="2">SDR family oxidoreductase</fullName>
    </submittedName>
</protein>
<dbReference type="Pfam" id="PF13460">
    <property type="entry name" value="NAD_binding_10"/>
    <property type="match status" value="1"/>
</dbReference>
<evidence type="ECO:0000313" key="2">
    <source>
        <dbReference type="EMBL" id="NML26912.1"/>
    </source>
</evidence>
<dbReference type="EMBL" id="JABBGA010000011">
    <property type="protein sequence ID" value="NML26912.1"/>
    <property type="molecule type" value="Genomic_DNA"/>
</dbReference>
<dbReference type="Gene3D" id="3.40.50.720">
    <property type="entry name" value="NAD(P)-binding Rossmann-like Domain"/>
    <property type="match status" value="1"/>
</dbReference>
<evidence type="ECO:0000259" key="1">
    <source>
        <dbReference type="Pfam" id="PF13460"/>
    </source>
</evidence>
<gene>
    <name evidence="2" type="ORF">HHL15_14250</name>
</gene>
<reference evidence="2 3" key="1">
    <citation type="submission" date="2020-04" db="EMBL/GenBank/DDBJ databases">
        <title>Zoogloea sp. G-4-1-14 isolated from soil.</title>
        <authorList>
            <person name="Dahal R.H."/>
        </authorList>
    </citation>
    <scope>NUCLEOTIDE SEQUENCE [LARGE SCALE GENOMIC DNA]</scope>
    <source>
        <strain evidence="2 3">G-4-1-14</strain>
    </source>
</reference>
<proteinExistence type="predicted"/>
<evidence type="ECO:0000313" key="3">
    <source>
        <dbReference type="Proteomes" id="UP000580043"/>
    </source>
</evidence>
<sequence length="293" mass="31194">MILVTGANGQLGRRIVQHLIAREPALLGGRLAISVRDPARAGDLARRGVLVRQGDFGQPETLAAAFAGAERLVLVSTDGPRDVRIAQHRNAIRAAREAGVRHILYTSFMDADAAAPTELAIVHKDTEATLADSGMDHTILRNTLYADDLCLLVTPELQQDVLRLPAGDGAVSLVSRNELAQAIAAAAQAPRLDKRIYTLTGQSSASYADIAARIARVSGKPLAYQHVTLDDYVGSLVAAGIPAWFAAALGDMFRCVAEGRFAATTCDFAALVGHPPKSLDCLIHEFYAPRNPS</sequence>
<feature type="domain" description="NAD(P)-binding" evidence="1">
    <location>
        <begin position="6"/>
        <end position="190"/>
    </location>
</feature>
<dbReference type="SUPFAM" id="SSF51735">
    <property type="entry name" value="NAD(P)-binding Rossmann-fold domains"/>
    <property type="match status" value="1"/>
</dbReference>
<accession>A0A848G6V3</accession>
<dbReference type="InterPro" id="IPR016040">
    <property type="entry name" value="NAD(P)-bd_dom"/>
</dbReference>
<dbReference type="PANTHER" id="PTHR47129">
    <property type="entry name" value="QUINONE OXIDOREDUCTASE 2"/>
    <property type="match status" value="1"/>
</dbReference>
<comment type="caution">
    <text evidence="2">The sequence shown here is derived from an EMBL/GenBank/DDBJ whole genome shotgun (WGS) entry which is preliminary data.</text>
</comment>